<gene>
    <name evidence="2" type="ORF">LS72_004500</name>
</gene>
<name>A0A4U8UJ30_9HELI</name>
<keyword evidence="1" id="KW-1133">Transmembrane helix</keyword>
<dbReference type="EMBL" id="JRPC02000009">
    <property type="protein sequence ID" value="TLE16165.1"/>
    <property type="molecule type" value="Genomic_DNA"/>
</dbReference>
<keyword evidence="3" id="KW-1185">Reference proteome</keyword>
<evidence type="ECO:0000313" key="2">
    <source>
        <dbReference type="EMBL" id="TLE16165.1"/>
    </source>
</evidence>
<feature type="transmembrane region" description="Helical" evidence="1">
    <location>
        <begin position="39"/>
        <end position="57"/>
    </location>
</feature>
<evidence type="ECO:0000313" key="3">
    <source>
        <dbReference type="Proteomes" id="UP000029920"/>
    </source>
</evidence>
<sequence>MPFVIISFIGFALTKYGFIGSSVWISLTLGKGKSKEVSILFSISLVIVFIVVLWRYMRSSLYFFGKFARDSQIL</sequence>
<evidence type="ECO:0000256" key="1">
    <source>
        <dbReference type="SAM" id="Phobius"/>
    </source>
</evidence>
<protein>
    <submittedName>
        <fullName evidence="2">Uncharacterized protein</fullName>
    </submittedName>
</protein>
<dbReference type="Proteomes" id="UP000029920">
    <property type="component" value="Unassembled WGS sequence"/>
</dbReference>
<feature type="transmembrane region" description="Helical" evidence="1">
    <location>
        <begin position="6"/>
        <end position="27"/>
    </location>
</feature>
<proteinExistence type="predicted"/>
<reference evidence="2 3" key="1">
    <citation type="journal article" date="2014" name="Genome Announc.">
        <title>Draft genome sequences of eight enterohepatic helicobacter species isolated from both laboratory and wild rodents.</title>
        <authorList>
            <person name="Sheh A."/>
            <person name="Shen Z."/>
            <person name="Fox J.G."/>
        </authorList>
    </citation>
    <scope>NUCLEOTIDE SEQUENCE [LARGE SCALE GENOMIC DNA]</scope>
    <source>
        <strain evidence="2 3">MIT-03-7007</strain>
    </source>
</reference>
<keyword evidence="1" id="KW-0812">Transmembrane</keyword>
<organism evidence="2 3">
    <name type="scientific">Helicobacter apodemus</name>
    <dbReference type="NCBI Taxonomy" id="135569"/>
    <lineage>
        <taxon>Bacteria</taxon>
        <taxon>Pseudomonadati</taxon>
        <taxon>Campylobacterota</taxon>
        <taxon>Epsilonproteobacteria</taxon>
        <taxon>Campylobacterales</taxon>
        <taxon>Helicobacteraceae</taxon>
        <taxon>Helicobacter</taxon>
    </lineage>
</organism>
<dbReference type="AlphaFoldDB" id="A0A4U8UJ30"/>
<keyword evidence="1" id="KW-0472">Membrane</keyword>
<comment type="caution">
    <text evidence="2">The sequence shown here is derived from an EMBL/GenBank/DDBJ whole genome shotgun (WGS) entry which is preliminary data.</text>
</comment>
<accession>A0A4U8UJ30</accession>